<accession>A0A1S5R1J5</accession>
<organism evidence="1 2">
    <name type="scientific">Pseudomonas phage phiPMW</name>
    <dbReference type="NCBI Taxonomy" id="1815582"/>
    <lineage>
        <taxon>Viruses</taxon>
        <taxon>Duplodnaviria</taxon>
        <taxon>Heunggongvirae</taxon>
        <taxon>Uroviricota</taxon>
        <taxon>Caudoviricetes</taxon>
        <taxon>Plaisancevirus</taxon>
        <taxon>Plaisancevirus PMW</taxon>
    </lineage>
</organism>
<keyword evidence="2" id="KW-1185">Reference proteome</keyword>
<reference evidence="1 2" key="1">
    <citation type="submission" date="2016-03" db="EMBL/GenBank/DDBJ databases">
        <title>Characterization of pf16 and phiPMW: Two novel phages infecting Pseudomonas putida PpG1.</title>
        <authorList>
            <person name="Magill D.J."/>
            <person name="Krylov V.N."/>
            <person name="Allen C.C.R."/>
            <person name="McGrath J.W."/>
            <person name="Quinn J.P."/>
            <person name="Kulakov L.A."/>
        </authorList>
    </citation>
    <scope>NUCLEOTIDE SEQUENCE [LARGE SCALE GENOMIC DNA]</scope>
</reference>
<evidence type="ECO:0008006" key="3">
    <source>
        <dbReference type="Google" id="ProtNLM"/>
    </source>
</evidence>
<dbReference type="Proteomes" id="UP000223738">
    <property type="component" value="Segment"/>
</dbReference>
<evidence type="ECO:0000313" key="2">
    <source>
        <dbReference type="Proteomes" id="UP000223738"/>
    </source>
</evidence>
<protein>
    <recommendedName>
        <fullName evidence="3">Tail fiber protein</fullName>
    </recommendedName>
</protein>
<dbReference type="EMBL" id="KU862660">
    <property type="protein sequence ID" value="ANA49271.1"/>
    <property type="molecule type" value="Genomic_DNA"/>
</dbReference>
<gene>
    <name evidence="1" type="ORF">PMW_146</name>
</gene>
<name>A0A1S5R1J5_9CAUD</name>
<evidence type="ECO:0000313" key="1">
    <source>
        <dbReference type="EMBL" id="ANA49271.1"/>
    </source>
</evidence>
<sequence>MAWYGTGTVAVTLNSVTVTGTGTQFSANVRVGDAFKGPDGRWYEVTNVASATVISISPAYAGTTATTQAYTIAPIQGYVKESADQLRSITNQYGATLALFGNAANITTLRTNIQAAKSGANSDITSITGLTTALAVSQGGTGGNTQAAARTGLGLGTAATSATSVAQVIDAASMNLPSADLTRLAEAVYAARVNFGFYTGGTTTLNIDTLPNGWVGLVSSTASGTKPPLTGTNWWIETQATYTGGSALQTACRYHGAATTGLVTEIAFRIRNQPGTAWSPWTKVLGTDDAVSSNSDVTAGKLLTVGYQGLGANTCPSVADLNLTSNVNGWTWLTSGSLNSPSGYASGSNLFTMAASAAEGFQILSARNTNGRFAVRRRVSSTWGNWIEPYMPWNVVGTVSGTSTNVTGSVIERGSNAQGDYVKFADGTMICWGSYTSGVLGITGALVGGYASAVSTFAFPATFSAVPFLNATPTHLTCFGVINASTTTATQGAVQFLAVTSQSTAIARRCNWVATGRWAA</sequence>
<proteinExistence type="predicted"/>